<dbReference type="InterPro" id="IPR008969">
    <property type="entry name" value="CarboxyPept-like_regulatory"/>
</dbReference>
<dbReference type="EMBL" id="BBYR01000033">
    <property type="protein sequence ID" value="GAP36241.1"/>
    <property type="molecule type" value="Genomic_DNA"/>
</dbReference>
<dbReference type="OrthoDB" id="9768147at2"/>
<evidence type="ECO:0000256" key="5">
    <source>
        <dbReference type="ARBA" id="ARBA00023136"/>
    </source>
</evidence>
<keyword evidence="7" id="KW-0732">Signal</keyword>
<keyword evidence="2" id="KW-0813">Transport</keyword>
<dbReference type="GO" id="GO:0009279">
    <property type="term" value="C:cell outer membrane"/>
    <property type="evidence" value="ECO:0007669"/>
    <property type="project" value="UniProtKB-SubCell"/>
</dbReference>
<comment type="caution">
    <text evidence="9">The sequence shown here is derived from an EMBL/GenBank/DDBJ whole genome shotgun (WGS) entry which is preliminary data.</text>
</comment>
<keyword evidence="10" id="KW-1185">Reference proteome</keyword>
<dbReference type="InterPro" id="IPR057601">
    <property type="entry name" value="Oar-like_b-barrel"/>
</dbReference>
<sequence>MSNHRSALDLFARTAVCIAVAAVTAPALAQSTTAAVGGRITSLDGRPVAGATVTIVHVESGSTSRTTTDADGRYSARGLRVGGPYTVLITKDGATERREGVFLDLGEMLALDATMQTGTTTSLGTVTVTGSVVSDKFVGTPMGAGTQISNRELSAYASIQRNLQDYARVDPRVSQTDKERGEISALGQNSRFNKITIDGVNISDTFGLESNNLPTAKQPISIDAIESVQVKVSNFDVTEKGYTGANINAVTKSGTNEFKGSLYYVWRDEDLVGKRLNRTTGEYTDAPAFTEDTKGFTLGGPIIKDKLFFFVSHEQLESSKASPDFGPIGSSLTNVGITQSAIDGLTRIGRDTWGIDLGGSTPPTGTALTVKDTLMKLDWTISDTQRASLRYTKTEQSEPFFSNFGTRSLSLSSHWYNQKKTVETVVGQWFADWTPNFSTELKLLTNDYESKPINNSTLPYMAFDFGGSVPTGVASGERTLHTGTERSRHFNELVTKSTEAYLGATWNLGDHELKFGGDLSQLKVFNAFLQDINGQYKFQCESGYTYSFGTINCATASTAQVEAAVLENFQLGRASSYQAQLPLPGKTLQDGVARWKLNNTGLFLQDTWTVTDRLSLQLGGRVDMTDLPDRPIANAAAAAPMVAGNAATNTRQSGGFGYDNTVTPDGSSLFQPRVGFNWDLGGKKERRMQLRGGVGLFQGAAANVWLSNPYSNTGVAMGFYGCGTSGELTGGTGNRAACLNNVTFSPDPNAQPRPAGSPPAPSVDFLASNLKQPSVWKMNLAFDAELPWYGLVGGAEWVHTKVKQGIYYEHLNLGAVTRTGSDGRNLYYNANGYNTNCWTATGSVASTAAGCGGSVSSRSLNNANYGNVLLAKGTSKGGGDALTLSLSQQPTRNFGWSVAYTRTTATEVSPLTSSVANSNFNARSIFNPNEEVAANSAYTTRDRVSAAMNWSKAFIGTYRTTFGIFYEGRKGKPYSWTYYNDLNGDGIAGNDLMYIPSAPGSGEVVFAGGAAEEARFWEIVNAHPELSKSKGGVVSRNGSYSPWVNNFDLRFAQEIPGFLPKHKGVFAIDILNFGNLLNKRWGRIDEVAFQSAGGQARSFVNYKGLDANGKYIYSLGSLEDYVTRQTRGESQWAIQFTVRYEF</sequence>
<feature type="domain" description="TonB-dependent transporter Oar-like beta-barrel" evidence="8">
    <location>
        <begin position="250"/>
        <end position="322"/>
    </location>
</feature>
<evidence type="ECO:0000256" key="6">
    <source>
        <dbReference type="ARBA" id="ARBA00023237"/>
    </source>
</evidence>
<evidence type="ECO:0000256" key="2">
    <source>
        <dbReference type="ARBA" id="ARBA00022448"/>
    </source>
</evidence>
<dbReference type="Pfam" id="PF13620">
    <property type="entry name" value="CarboxypepD_reg"/>
    <property type="match status" value="1"/>
</dbReference>
<dbReference type="AlphaFoldDB" id="A0A0K8P0T5"/>
<feature type="domain" description="TonB-dependent transporter Oar-like beta-barrel" evidence="8">
    <location>
        <begin position="371"/>
        <end position="1076"/>
    </location>
</feature>
<dbReference type="SUPFAM" id="SSF49464">
    <property type="entry name" value="Carboxypeptidase regulatory domain-like"/>
    <property type="match status" value="1"/>
</dbReference>
<dbReference type="RefSeq" id="WP_054020248.1">
    <property type="nucleotide sequence ID" value="NZ_BBYR01000033.1"/>
</dbReference>
<dbReference type="Gene3D" id="2.40.170.20">
    <property type="entry name" value="TonB-dependent receptor, beta-barrel domain"/>
    <property type="match status" value="1"/>
</dbReference>
<proteinExistence type="predicted"/>
<accession>A0A0K8P0T5</accession>
<evidence type="ECO:0000259" key="8">
    <source>
        <dbReference type="Pfam" id="PF25183"/>
    </source>
</evidence>
<evidence type="ECO:0000256" key="3">
    <source>
        <dbReference type="ARBA" id="ARBA00022452"/>
    </source>
</evidence>
<dbReference type="InterPro" id="IPR039426">
    <property type="entry name" value="TonB-dep_rcpt-like"/>
</dbReference>
<feature type="signal peptide" evidence="7">
    <location>
        <begin position="1"/>
        <end position="29"/>
    </location>
</feature>
<keyword evidence="6" id="KW-0998">Cell outer membrane</keyword>
<reference evidence="10" key="1">
    <citation type="submission" date="2015-07" db="EMBL/GenBank/DDBJ databases">
        <title>Discovery of a poly(ethylene terephthalate assimilation.</title>
        <authorList>
            <person name="Yoshida S."/>
            <person name="Hiraga K."/>
            <person name="Takehana T."/>
            <person name="Taniguchi I."/>
            <person name="Yamaji H."/>
            <person name="Maeda Y."/>
            <person name="Toyohara K."/>
            <person name="Miyamoto K."/>
            <person name="Kimura Y."/>
            <person name="Oda K."/>
        </authorList>
    </citation>
    <scope>NUCLEOTIDE SEQUENCE [LARGE SCALE GENOMIC DNA]</scope>
    <source>
        <strain evidence="10">NBRC 110686 / TISTR 2288 / 201-F6</strain>
    </source>
</reference>
<dbReference type="STRING" id="1547922.ISF6_2081"/>
<evidence type="ECO:0000256" key="4">
    <source>
        <dbReference type="ARBA" id="ARBA00022692"/>
    </source>
</evidence>
<dbReference type="GO" id="GO:0044718">
    <property type="term" value="P:siderophore transmembrane transport"/>
    <property type="evidence" value="ECO:0007669"/>
    <property type="project" value="TreeGrafter"/>
</dbReference>
<gene>
    <name evidence="9" type="ORF">ISF6_2081</name>
</gene>
<dbReference type="InterPro" id="IPR036942">
    <property type="entry name" value="Beta-barrel_TonB_sf"/>
</dbReference>
<comment type="subcellular location">
    <subcellularLocation>
        <location evidence="1">Cell outer membrane</location>
        <topology evidence="1">Multi-pass membrane protein</topology>
    </subcellularLocation>
</comment>
<evidence type="ECO:0000313" key="10">
    <source>
        <dbReference type="Proteomes" id="UP000037660"/>
    </source>
</evidence>
<keyword evidence="9" id="KW-0675">Receptor</keyword>
<evidence type="ECO:0000313" key="9">
    <source>
        <dbReference type="EMBL" id="GAP36241.1"/>
    </source>
</evidence>
<evidence type="ECO:0000256" key="7">
    <source>
        <dbReference type="SAM" id="SignalP"/>
    </source>
</evidence>
<evidence type="ECO:0000256" key="1">
    <source>
        <dbReference type="ARBA" id="ARBA00004571"/>
    </source>
</evidence>
<dbReference type="PANTHER" id="PTHR30069:SF46">
    <property type="entry name" value="OAR PROTEIN"/>
    <property type="match status" value="1"/>
</dbReference>
<keyword evidence="5" id="KW-0472">Membrane</keyword>
<dbReference type="PANTHER" id="PTHR30069">
    <property type="entry name" value="TONB-DEPENDENT OUTER MEMBRANE RECEPTOR"/>
    <property type="match status" value="1"/>
</dbReference>
<reference evidence="9 10" key="2">
    <citation type="journal article" date="2016" name="Science">
        <title>A bacterium that degrades and assimilates poly(ethylene terephthalate).</title>
        <authorList>
            <person name="Yoshida S."/>
            <person name="Hiraga K."/>
            <person name="Takehana T."/>
            <person name="Taniguchi I."/>
            <person name="Yamaji H."/>
            <person name="Maeda Y."/>
            <person name="Toyohara K."/>
            <person name="Miyamoto K."/>
            <person name="Kimura Y."/>
            <person name="Oda K."/>
        </authorList>
    </citation>
    <scope>NUCLEOTIDE SEQUENCE [LARGE SCALE GENOMIC DNA]</scope>
    <source>
        <strain evidence="10">NBRC 110686 / TISTR 2288 / 201-F6</strain>
    </source>
</reference>
<name>A0A0K8P0T5_PISS1</name>
<dbReference type="Gene3D" id="2.60.40.1120">
    <property type="entry name" value="Carboxypeptidase-like, regulatory domain"/>
    <property type="match status" value="1"/>
</dbReference>
<feature type="chain" id="PRO_5005513596" evidence="7">
    <location>
        <begin position="30"/>
        <end position="1142"/>
    </location>
</feature>
<dbReference type="Pfam" id="PF25183">
    <property type="entry name" value="OMP_b-brl_4"/>
    <property type="match status" value="2"/>
</dbReference>
<keyword evidence="4" id="KW-0812">Transmembrane</keyword>
<dbReference type="Proteomes" id="UP000037660">
    <property type="component" value="Unassembled WGS sequence"/>
</dbReference>
<organism evidence="9 10">
    <name type="scientific">Piscinibacter sakaiensis</name>
    <name type="common">Ideonella sakaiensis</name>
    <dbReference type="NCBI Taxonomy" id="1547922"/>
    <lineage>
        <taxon>Bacteria</taxon>
        <taxon>Pseudomonadati</taxon>
        <taxon>Pseudomonadota</taxon>
        <taxon>Betaproteobacteria</taxon>
        <taxon>Burkholderiales</taxon>
        <taxon>Sphaerotilaceae</taxon>
        <taxon>Piscinibacter</taxon>
    </lineage>
</organism>
<keyword evidence="3" id="KW-1134">Transmembrane beta strand</keyword>
<dbReference type="SUPFAM" id="SSF56935">
    <property type="entry name" value="Porins"/>
    <property type="match status" value="1"/>
</dbReference>
<dbReference type="GO" id="GO:0015344">
    <property type="term" value="F:siderophore uptake transmembrane transporter activity"/>
    <property type="evidence" value="ECO:0007669"/>
    <property type="project" value="TreeGrafter"/>
</dbReference>
<protein>
    <submittedName>
        <fullName evidence="9">TonB-dependent receptor</fullName>
    </submittedName>
</protein>